<evidence type="ECO:0000256" key="1">
    <source>
        <dbReference type="SAM" id="MobiDB-lite"/>
    </source>
</evidence>
<name>S3V2Q9_9LEPT</name>
<dbReference type="PANTHER" id="PTHR30383:SF5">
    <property type="entry name" value="SGNH HYDROLASE-TYPE ESTERASE DOMAIN-CONTAINING PROTEIN"/>
    <property type="match status" value="1"/>
</dbReference>
<reference evidence="4" key="1">
    <citation type="submission" date="2013-04" db="EMBL/GenBank/DDBJ databases">
        <authorList>
            <person name="Harkins D.M."/>
            <person name="Durkin A.S."/>
            <person name="Selengut J.D."/>
            <person name="Sanka R."/>
            <person name="DePew J."/>
            <person name="Purushe J."/>
            <person name="Ahmed A."/>
            <person name="van der Linden H."/>
            <person name="Goris M.G.A."/>
            <person name="Hartskeerl R.A."/>
            <person name="Vinetz J.M."/>
            <person name="Sutton G.G."/>
            <person name="Nelson W.C."/>
            <person name="Fouts D.E."/>
        </authorList>
    </citation>
    <scope>NUCLEOTIDE SEQUENCE [LARGE SCALE GENOMIC DNA]</scope>
    <source>
        <strain evidence="4">BUT 6</strain>
    </source>
</reference>
<dbReference type="InterPro" id="IPR051532">
    <property type="entry name" value="Ester_Hydrolysis_Enzymes"/>
</dbReference>
<feature type="domain" description="SGNH hydrolase-type esterase" evidence="3">
    <location>
        <begin position="56"/>
        <end position="281"/>
    </location>
</feature>
<dbReference type="EMBL" id="AKWZ02000006">
    <property type="protein sequence ID" value="EPG74919.1"/>
    <property type="molecule type" value="Genomic_DNA"/>
</dbReference>
<evidence type="ECO:0000256" key="2">
    <source>
        <dbReference type="SAM" id="SignalP"/>
    </source>
</evidence>
<dbReference type="AlphaFoldDB" id="S3V2Q9"/>
<feature type="compositionally biased region" description="Basic and acidic residues" evidence="1">
    <location>
        <begin position="310"/>
        <end position="339"/>
    </location>
</feature>
<dbReference type="PANTHER" id="PTHR30383">
    <property type="entry name" value="THIOESTERASE 1/PROTEASE 1/LYSOPHOSPHOLIPASE L1"/>
    <property type="match status" value="1"/>
</dbReference>
<dbReference type="Proteomes" id="UP000014540">
    <property type="component" value="Unassembled WGS sequence"/>
</dbReference>
<organism evidence="4 5">
    <name type="scientific">Leptospira fainei serovar Hurstbridge str. BUT 6</name>
    <dbReference type="NCBI Taxonomy" id="1193011"/>
    <lineage>
        <taxon>Bacteria</taxon>
        <taxon>Pseudomonadati</taxon>
        <taxon>Spirochaetota</taxon>
        <taxon>Spirochaetia</taxon>
        <taxon>Leptospirales</taxon>
        <taxon>Leptospiraceae</taxon>
        <taxon>Leptospira</taxon>
    </lineage>
</organism>
<keyword evidence="5" id="KW-1185">Reference proteome</keyword>
<protein>
    <submittedName>
        <fullName evidence="4">GDSL-like lipase/acylhydrolase family protein</fullName>
    </submittedName>
</protein>
<dbReference type="Pfam" id="PF13472">
    <property type="entry name" value="Lipase_GDSL_2"/>
    <property type="match status" value="1"/>
</dbReference>
<dbReference type="SUPFAM" id="SSF52266">
    <property type="entry name" value="SGNH hydrolase"/>
    <property type="match status" value="1"/>
</dbReference>
<evidence type="ECO:0000259" key="3">
    <source>
        <dbReference type="Pfam" id="PF13472"/>
    </source>
</evidence>
<evidence type="ECO:0000313" key="5">
    <source>
        <dbReference type="Proteomes" id="UP000014540"/>
    </source>
</evidence>
<accession>S3V2Q9</accession>
<dbReference type="GO" id="GO:0004622">
    <property type="term" value="F:phosphatidylcholine lysophospholipase activity"/>
    <property type="evidence" value="ECO:0007669"/>
    <property type="project" value="TreeGrafter"/>
</dbReference>
<feature type="region of interest" description="Disordered" evidence="1">
    <location>
        <begin position="298"/>
        <end position="339"/>
    </location>
</feature>
<dbReference type="InterPro" id="IPR013830">
    <property type="entry name" value="SGNH_hydro"/>
</dbReference>
<gene>
    <name evidence="4" type="ORF">LEP1GSC058_1620</name>
</gene>
<dbReference type="STRING" id="1193011.LEP1GSC058_1620"/>
<dbReference type="InterPro" id="IPR036514">
    <property type="entry name" value="SGNH_hydro_sf"/>
</dbReference>
<evidence type="ECO:0000313" key="4">
    <source>
        <dbReference type="EMBL" id="EPG74919.1"/>
    </source>
</evidence>
<sequence>MFKMAKDIFSSMVLIKMKVRQSLTKAFVLISLFYSTAAAAQPAPYKLVNPVLIRPFGDSITYGIGFTNDWKCPIIEIGQFVCMPPGQRGGGYRGWLTLLSLTMGDGIVFTTEGYQSGGSYVQQWFTNTQTHDGYPGWTIEQLTGIAVRPSFSDITLVHAGTNDMWQVLKIKNVTDAQIDQIAATTGANLFNLLNTLLKSNTRTHLFVAQIIKVSAPGPGAYSFDYETVNKVIFKYNNYIYNNWYNQPPESRARMTLVDMHHTLMPGPDYSVDGIHPSALGYMKLACTWIRAIKADQPKQEDPCSGITTGKAEKQLTPSKEELRQMTPSKEKLEQLLKLN</sequence>
<feature type="chain" id="PRO_5004513385" evidence="2">
    <location>
        <begin position="41"/>
        <end position="339"/>
    </location>
</feature>
<dbReference type="Gene3D" id="3.40.50.1110">
    <property type="entry name" value="SGNH hydrolase"/>
    <property type="match status" value="1"/>
</dbReference>
<feature type="signal peptide" evidence="2">
    <location>
        <begin position="1"/>
        <end position="40"/>
    </location>
</feature>
<proteinExistence type="predicted"/>
<keyword evidence="2" id="KW-0732">Signal</keyword>
<comment type="caution">
    <text evidence="4">The sequence shown here is derived from an EMBL/GenBank/DDBJ whole genome shotgun (WGS) entry which is preliminary data.</text>
</comment>